<dbReference type="PANTHER" id="PTHR22900">
    <property type="entry name" value="PROTEIN CBG14245-RELATED"/>
    <property type="match status" value="1"/>
</dbReference>
<gene>
    <name evidence="1" type="ORF">HPBE_LOCUS10183</name>
</gene>
<dbReference type="PANTHER" id="PTHR22900:SF13">
    <property type="entry name" value="CARBOHYDRATE SULFOTRANSFERASE-RELATED"/>
    <property type="match status" value="1"/>
</dbReference>
<evidence type="ECO:0000313" key="3">
    <source>
        <dbReference type="WBParaSite" id="HPBE_0001018201-mRNA-1"/>
    </source>
</evidence>
<keyword evidence="2" id="KW-1185">Reference proteome</keyword>
<reference evidence="1 2" key="1">
    <citation type="submission" date="2018-11" db="EMBL/GenBank/DDBJ databases">
        <authorList>
            <consortium name="Pathogen Informatics"/>
        </authorList>
    </citation>
    <scope>NUCLEOTIDE SEQUENCE [LARGE SCALE GENOMIC DNA]</scope>
</reference>
<dbReference type="EMBL" id="UZAH01026676">
    <property type="protein sequence ID" value="VDO84033.1"/>
    <property type="molecule type" value="Genomic_DNA"/>
</dbReference>
<accession>A0A183FQX7</accession>
<proteinExistence type="predicted"/>
<dbReference type="AlphaFoldDB" id="A0A183FQX7"/>
<evidence type="ECO:0000313" key="1">
    <source>
        <dbReference type="EMBL" id="VDO84033.1"/>
    </source>
</evidence>
<protein>
    <submittedName>
        <fullName evidence="3">Carbohydrate sulfotransferase</fullName>
    </submittedName>
</protein>
<reference evidence="3" key="2">
    <citation type="submission" date="2019-09" db="UniProtKB">
        <authorList>
            <consortium name="WormBaseParasite"/>
        </authorList>
    </citation>
    <scope>IDENTIFICATION</scope>
</reference>
<dbReference type="GO" id="GO:0047756">
    <property type="term" value="F:chondroitin 4-sulfotransferase activity"/>
    <property type="evidence" value="ECO:0007669"/>
    <property type="project" value="InterPro"/>
</dbReference>
<dbReference type="InterPro" id="IPR005331">
    <property type="entry name" value="Sulfotransferase"/>
</dbReference>
<dbReference type="GO" id="GO:0016020">
    <property type="term" value="C:membrane"/>
    <property type="evidence" value="ECO:0007669"/>
    <property type="project" value="InterPro"/>
</dbReference>
<organism evidence="2 3">
    <name type="scientific">Heligmosomoides polygyrus</name>
    <name type="common">Parasitic roundworm</name>
    <dbReference type="NCBI Taxonomy" id="6339"/>
    <lineage>
        <taxon>Eukaryota</taxon>
        <taxon>Metazoa</taxon>
        <taxon>Ecdysozoa</taxon>
        <taxon>Nematoda</taxon>
        <taxon>Chromadorea</taxon>
        <taxon>Rhabditida</taxon>
        <taxon>Rhabditina</taxon>
        <taxon>Rhabditomorpha</taxon>
        <taxon>Strongyloidea</taxon>
        <taxon>Heligmosomidae</taxon>
        <taxon>Heligmosomoides</taxon>
    </lineage>
</organism>
<dbReference type="GO" id="GO:0050650">
    <property type="term" value="P:chondroitin sulfate proteoglycan biosynthetic process"/>
    <property type="evidence" value="ECO:0007669"/>
    <property type="project" value="InterPro"/>
</dbReference>
<dbReference type="Proteomes" id="UP000050761">
    <property type="component" value="Unassembled WGS sequence"/>
</dbReference>
<dbReference type="OrthoDB" id="408912at2759"/>
<dbReference type="GO" id="GO:1902884">
    <property type="term" value="P:positive regulation of response to oxidative stress"/>
    <property type="evidence" value="ECO:0007669"/>
    <property type="project" value="InterPro"/>
</dbReference>
<evidence type="ECO:0000313" key="2">
    <source>
        <dbReference type="Proteomes" id="UP000050761"/>
    </source>
</evidence>
<name>A0A183FQX7_HELPZ</name>
<dbReference type="InterPro" id="IPR007669">
    <property type="entry name" value="Chst-1-like"/>
</dbReference>
<accession>A0A3P7ZZW6</accession>
<dbReference type="Pfam" id="PF03567">
    <property type="entry name" value="Sulfotransfer_2"/>
    <property type="match status" value="1"/>
</dbReference>
<sequence length="177" mass="20730">MYGAKSALNEVTKVIGTRNVLFAVVRHPIDRFLSGYLDKCHRWRCFGCGGDMRCFIEKMHRILIEFSHKTIRRTRMLRYYVLHFAPQTWFFPDISKAGMSNGISGHFYRQAFRSLAKIYSRCCLQDFIKGTTAHSTSKSALRGTVEKQLLSDAYLMRLIMQMYYYDFVEFDPSCLKT</sequence>
<dbReference type="WBParaSite" id="HPBE_0001018201-mRNA-1">
    <property type="protein sequence ID" value="HPBE_0001018201-mRNA-1"/>
    <property type="gene ID" value="HPBE_0001018201"/>
</dbReference>